<dbReference type="InterPro" id="IPR019012">
    <property type="entry name" value="RNA_cap_Gua-N2-MeTrfase"/>
</dbReference>
<name>A0A2H4UV10_9VIRU</name>
<dbReference type="Gene3D" id="3.40.50.150">
    <property type="entry name" value="Vaccinia Virus protein VP39"/>
    <property type="match status" value="1"/>
</dbReference>
<dbReference type="PANTHER" id="PTHR14741">
    <property type="entry name" value="S-ADENOSYLMETHIONINE-DEPENDENT METHYLTRANSFERASE RELATED"/>
    <property type="match status" value="1"/>
</dbReference>
<organism evidence="1">
    <name type="scientific">Bodo saltans virus</name>
    <dbReference type="NCBI Taxonomy" id="2024608"/>
    <lineage>
        <taxon>Viruses</taxon>
        <taxon>Varidnaviria</taxon>
        <taxon>Bamfordvirae</taxon>
        <taxon>Nucleocytoviricota</taxon>
        <taxon>Megaviricetes</taxon>
        <taxon>Imitervirales</taxon>
        <taxon>Mimiviridae</taxon>
        <taxon>Klosneuvirinae</taxon>
        <taxon>Theiavirus</taxon>
        <taxon>Theiavirus salishense</taxon>
    </lineage>
</organism>
<dbReference type="EMBL" id="MF782455">
    <property type="protein sequence ID" value="ATZ80758.1"/>
    <property type="molecule type" value="Genomic_DNA"/>
</dbReference>
<keyword evidence="1" id="KW-0808">Transferase</keyword>
<dbReference type="SUPFAM" id="SSF53335">
    <property type="entry name" value="S-adenosyl-L-methionine-dependent methyltransferases"/>
    <property type="match status" value="1"/>
</dbReference>
<accession>A0A2H4UV10</accession>
<reference evidence="1" key="1">
    <citation type="journal article" date="2017" name="Elife">
        <title>The kinetoplastid-infecting Bodo saltans virus (BsV), a window into the most abundant giant viruses in the sea.</title>
        <authorList>
            <person name="Deeg C.M."/>
            <person name="Chow C.-E.T."/>
            <person name="Suttle C.A."/>
        </authorList>
    </citation>
    <scope>NUCLEOTIDE SEQUENCE</scope>
    <source>
        <strain evidence="1">NG1</strain>
    </source>
</reference>
<dbReference type="InterPro" id="IPR029063">
    <property type="entry name" value="SAM-dependent_MTases_sf"/>
</dbReference>
<dbReference type="Proteomes" id="UP000240325">
    <property type="component" value="Segment"/>
</dbReference>
<proteinExistence type="predicted"/>
<dbReference type="PANTHER" id="PTHR14741:SF32">
    <property type="entry name" value="TRIMETHYLGUANOSINE SYNTHASE"/>
    <property type="match status" value="1"/>
</dbReference>
<keyword evidence="1" id="KW-0489">Methyltransferase</keyword>
<evidence type="ECO:0000313" key="2">
    <source>
        <dbReference type="Proteomes" id="UP000240325"/>
    </source>
</evidence>
<protein>
    <submittedName>
        <fullName evidence="1">RNA cap guanine-N2 methyltransferase</fullName>
    </submittedName>
</protein>
<keyword evidence="2" id="KW-1185">Reference proteome</keyword>
<gene>
    <name evidence="1" type="ORF">BMW23_0712</name>
</gene>
<dbReference type="Pfam" id="PF09445">
    <property type="entry name" value="Methyltransf_15"/>
    <property type="match status" value="1"/>
</dbReference>
<dbReference type="GO" id="GO:0071164">
    <property type="term" value="F:RNA cap trimethylguanosine synthase activity"/>
    <property type="evidence" value="ECO:0007669"/>
    <property type="project" value="TreeGrafter"/>
</dbReference>
<evidence type="ECO:0000313" key="1">
    <source>
        <dbReference type="EMBL" id="ATZ80758.1"/>
    </source>
</evidence>
<sequence length="211" mass="24663">MDLRRSSYLKHIFLKKSGVNQSDLRIDNDGLSFATWECDSIELTNKIICHMNKYGKKPTDTTIVDATACTGGDTITFCEYFSRVIPIELSQEKFNMLIHNLAIYGFNNAYPINNDCIEIMKDIETDIHVIFLDVPWGGNSYKYQEKLELMLGDMPLDKVVKLFFEIRNELKLIVLKLPNNYDFVSLKEKLCMYTIEIYSFKKMKMVFLERM</sequence>